<organism evidence="1 2">
    <name type="scientific">Candidatus Uhrbacteria bacterium RIFCSPLOWO2_02_FULL_48_18</name>
    <dbReference type="NCBI Taxonomy" id="1802408"/>
    <lineage>
        <taxon>Bacteria</taxon>
        <taxon>Candidatus Uhriibacteriota</taxon>
    </lineage>
</organism>
<evidence type="ECO:0000313" key="2">
    <source>
        <dbReference type="Proteomes" id="UP000176593"/>
    </source>
</evidence>
<protein>
    <submittedName>
        <fullName evidence="1">Uncharacterized protein</fullName>
    </submittedName>
</protein>
<reference evidence="1 2" key="1">
    <citation type="journal article" date="2016" name="Nat. Commun.">
        <title>Thousands of microbial genomes shed light on interconnected biogeochemical processes in an aquifer system.</title>
        <authorList>
            <person name="Anantharaman K."/>
            <person name="Brown C.T."/>
            <person name="Hug L.A."/>
            <person name="Sharon I."/>
            <person name="Castelle C.J."/>
            <person name="Probst A.J."/>
            <person name="Thomas B.C."/>
            <person name="Singh A."/>
            <person name="Wilkins M.J."/>
            <person name="Karaoz U."/>
            <person name="Brodie E.L."/>
            <person name="Williams K.H."/>
            <person name="Hubbard S.S."/>
            <person name="Banfield J.F."/>
        </authorList>
    </citation>
    <scope>NUCLEOTIDE SEQUENCE [LARGE SCALE GENOMIC DNA]</scope>
</reference>
<accession>A0A1F7V705</accession>
<dbReference type="EMBL" id="MGEQ01000010">
    <property type="protein sequence ID" value="OGL86283.1"/>
    <property type="molecule type" value="Genomic_DNA"/>
</dbReference>
<proteinExistence type="predicted"/>
<dbReference type="AlphaFoldDB" id="A0A1F7V705"/>
<evidence type="ECO:0000313" key="1">
    <source>
        <dbReference type="EMBL" id="OGL86283.1"/>
    </source>
</evidence>
<gene>
    <name evidence="1" type="ORF">A3I41_01825</name>
</gene>
<sequence length="144" mass="16640">MTLAIFGRWVPSSHDQIGWSGDHRKTREIIPKKQKDQKMKITRLGGRARSWMIHEVLEKELPCSWTEETYFCVKNDGSKKGDFVQVAKNGSPYWGSKAYTLPERLVFARLPDSNNGGEPYLYFESELREFANLLLARLDSLDQT</sequence>
<dbReference type="Proteomes" id="UP000176593">
    <property type="component" value="Unassembled WGS sequence"/>
</dbReference>
<comment type="caution">
    <text evidence="1">The sequence shown here is derived from an EMBL/GenBank/DDBJ whole genome shotgun (WGS) entry which is preliminary data.</text>
</comment>
<name>A0A1F7V705_9BACT</name>